<evidence type="ECO:0000259" key="2">
    <source>
        <dbReference type="Pfam" id="PF07727"/>
    </source>
</evidence>
<evidence type="ECO:0000313" key="3">
    <source>
        <dbReference type="EMBL" id="SPC78825.1"/>
    </source>
</evidence>
<proteinExistence type="predicted"/>
<dbReference type="GO" id="GO:0003676">
    <property type="term" value="F:nucleic acid binding"/>
    <property type="evidence" value="ECO:0007669"/>
    <property type="project" value="InterPro"/>
</dbReference>
<feature type="compositionally biased region" description="Low complexity" evidence="1">
    <location>
        <begin position="237"/>
        <end position="267"/>
    </location>
</feature>
<dbReference type="Pfam" id="PF07727">
    <property type="entry name" value="RVT_2"/>
    <property type="match status" value="1"/>
</dbReference>
<dbReference type="EMBL" id="OIVN01000352">
    <property type="protein sequence ID" value="SPC78825.1"/>
    <property type="molecule type" value="Genomic_DNA"/>
</dbReference>
<dbReference type="InterPro" id="IPR036875">
    <property type="entry name" value="Znf_CCHC_sf"/>
</dbReference>
<feature type="compositionally biased region" description="Basic and acidic residues" evidence="1">
    <location>
        <begin position="789"/>
        <end position="810"/>
    </location>
</feature>
<dbReference type="GO" id="GO:0008270">
    <property type="term" value="F:zinc ion binding"/>
    <property type="evidence" value="ECO:0007669"/>
    <property type="project" value="InterPro"/>
</dbReference>
<name>A0A2N9EVH3_FAGSY</name>
<feature type="region of interest" description="Disordered" evidence="1">
    <location>
        <begin position="789"/>
        <end position="817"/>
    </location>
</feature>
<organism evidence="3">
    <name type="scientific">Fagus sylvatica</name>
    <name type="common">Beechnut</name>
    <dbReference type="NCBI Taxonomy" id="28930"/>
    <lineage>
        <taxon>Eukaryota</taxon>
        <taxon>Viridiplantae</taxon>
        <taxon>Streptophyta</taxon>
        <taxon>Embryophyta</taxon>
        <taxon>Tracheophyta</taxon>
        <taxon>Spermatophyta</taxon>
        <taxon>Magnoliopsida</taxon>
        <taxon>eudicotyledons</taxon>
        <taxon>Gunneridae</taxon>
        <taxon>Pentapetalae</taxon>
        <taxon>rosids</taxon>
        <taxon>fabids</taxon>
        <taxon>Fagales</taxon>
        <taxon>Fagaceae</taxon>
        <taxon>Fagus</taxon>
    </lineage>
</organism>
<dbReference type="PANTHER" id="PTHR11439:SF450">
    <property type="entry name" value="REVERSE TRANSCRIPTASE TY1_COPIA-TYPE DOMAIN-CONTAINING PROTEIN"/>
    <property type="match status" value="1"/>
</dbReference>
<feature type="domain" description="Reverse transcriptase Ty1/copia-type" evidence="2">
    <location>
        <begin position="328"/>
        <end position="543"/>
    </location>
</feature>
<feature type="region of interest" description="Disordered" evidence="1">
    <location>
        <begin position="237"/>
        <end position="285"/>
    </location>
</feature>
<reference evidence="3" key="1">
    <citation type="submission" date="2018-02" db="EMBL/GenBank/DDBJ databases">
        <authorList>
            <person name="Cohen D.B."/>
            <person name="Kent A.D."/>
        </authorList>
    </citation>
    <scope>NUCLEOTIDE SEQUENCE</scope>
</reference>
<dbReference type="PANTHER" id="PTHR11439">
    <property type="entry name" value="GAG-POL-RELATED RETROTRANSPOSON"/>
    <property type="match status" value="1"/>
</dbReference>
<sequence length="817" mass="91269">MTTSTPSSTLSLLPTPTHLPVVHHMVTIKLTRDNYLLWKAQIVPYLRGQHLFGFLDDSRPAPPPTINITTDEISKIQPNPEFQSWIIQDQMILSALISSLSENVLAYVVQCTTSREVWLTLKRMFTAHSRARVMNIHYQLSTLKKGDSSIADYFHKFTGLIATLAAINKPLTDEEQISFLLAGLGSEFESFVTMVQMRTDLLSIEALYGHLLSHELRMAQAQPKVDLTLAGAHFASRGVSSSRGNRGGRFSNTSHTGSTSFSSGQRTNRGRSRGRGSSTNGSRPTCQVCGKFGHTALTCYHRFDNSYSSDSNMQALLAMPQPPVRKADGSVERHKARLVAKGFHQQSGVDYDETYSPVIKPTTVHTVLSIAISFGWSLHQIDIQNAFLHGTLSEEVFMSQPPGYQHPIYPTHVCKLQRVIYGLKQAPRAWFSRLSTKLLELGFHGSRSNSSLFIYKHKSLTMFILIYVDDIIITSSQPSAIDDLLISLTHDFAVKDLGPLNFFLGVEVLSTPHGILLSQQRYIMDLLIRTKMNEAKPITTPMASTTSLSAFDGEPFPDHTLYRSTVGALQYLGLTRPDIAFPVNKLSQFMQKPTLLHWQSVKRLLRFLKQTIHFDLHISRSSTPLIQAFSDADWAGSRDDCRSTGSNCIFLGTNLIYWSCKKQATVARSSTETEYKALANAAAEVKWLQSLLHELGQSCSSPPVLWCDNIGATYLSTNPVFHARTKHIEIDFHFVHDMVASKSLLVRFVSTRDQLADLLTKPLSSPRFTFLRSKLNVLPIPLDLRGSVKDKDHLNSNSADKADHGKENTDTNHLPIK</sequence>
<dbReference type="SUPFAM" id="SSF57756">
    <property type="entry name" value="Retrovirus zinc finger-like domains"/>
    <property type="match status" value="1"/>
</dbReference>
<dbReference type="InterPro" id="IPR013103">
    <property type="entry name" value="RVT_2"/>
</dbReference>
<accession>A0A2N9EVH3</accession>
<dbReference type="SUPFAM" id="SSF56672">
    <property type="entry name" value="DNA/RNA polymerases"/>
    <property type="match status" value="1"/>
</dbReference>
<evidence type="ECO:0000256" key="1">
    <source>
        <dbReference type="SAM" id="MobiDB-lite"/>
    </source>
</evidence>
<dbReference type="CDD" id="cd09272">
    <property type="entry name" value="RNase_HI_RT_Ty1"/>
    <property type="match status" value="1"/>
</dbReference>
<gene>
    <name evidence="3" type="ORF">FSB_LOCUS6707</name>
</gene>
<dbReference type="Pfam" id="PF14223">
    <property type="entry name" value="Retrotran_gag_2"/>
    <property type="match status" value="1"/>
</dbReference>
<dbReference type="AlphaFoldDB" id="A0A2N9EVH3"/>
<protein>
    <recommendedName>
        <fullName evidence="2">Reverse transcriptase Ty1/copia-type domain-containing protein</fullName>
    </recommendedName>
</protein>
<dbReference type="InterPro" id="IPR043502">
    <property type="entry name" value="DNA/RNA_pol_sf"/>
</dbReference>